<dbReference type="CDD" id="cd00609">
    <property type="entry name" value="AAT_like"/>
    <property type="match status" value="1"/>
</dbReference>
<dbReference type="EMBL" id="HBIN01020705">
    <property type="protein sequence ID" value="CAE0445844.1"/>
    <property type="molecule type" value="Transcribed_RNA"/>
</dbReference>
<dbReference type="InterPro" id="IPR015422">
    <property type="entry name" value="PyrdxlP-dep_Trfase_small"/>
</dbReference>
<accession>A0A7S3V1H2</accession>
<protein>
    <recommendedName>
        <fullName evidence="1">Aminotransferase class I/classII large domain-containing protein</fullName>
    </recommendedName>
</protein>
<dbReference type="InterPro" id="IPR015421">
    <property type="entry name" value="PyrdxlP-dep_Trfase_major"/>
</dbReference>
<dbReference type="AlphaFoldDB" id="A0A7S3V1H2"/>
<dbReference type="GO" id="GO:0030170">
    <property type="term" value="F:pyridoxal phosphate binding"/>
    <property type="evidence" value="ECO:0007669"/>
    <property type="project" value="InterPro"/>
</dbReference>
<evidence type="ECO:0000259" key="1">
    <source>
        <dbReference type="Pfam" id="PF00155"/>
    </source>
</evidence>
<evidence type="ECO:0000313" key="2">
    <source>
        <dbReference type="EMBL" id="CAE0445844.1"/>
    </source>
</evidence>
<dbReference type="InterPro" id="IPR004839">
    <property type="entry name" value="Aminotransferase_I/II_large"/>
</dbReference>
<dbReference type="PANTHER" id="PTHR42858:SF1">
    <property type="entry name" value="LD15494P"/>
    <property type="match status" value="1"/>
</dbReference>
<organism evidence="2">
    <name type="scientific">Aplanochytrium stocchinoi</name>
    <dbReference type="NCBI Taxonomy" id="215587"/>
    <lineage>
        <taxon>Eukaryota</taxon>
        <taxon>Sar</taxon>
        <taxon>Stramenopiles</taxon>
        <taxon>Bigyra</taxon>
        <taxon>Labyrinthulomycetes</taxon>
        <taxon>Thraustochytrida</taxon>
        <taxon>Thraustochytriidae</taxon>
        <taxon>Aplanochytrium</taxon>
    </lineage>
</organism>
<gene>
    <name evidence="2" type="ORF">ASTO00021_LOCUS15848</name>
</gene>
<dbReference type="Gene3D" id="3.40.640.10">
    <property type="entry name" value="Type I PLP-dependent aspartate aminotransferase-like (Major domain)"/>
    <property type="match status" value="1"/>
</dbReference>
<dbReference type="Gene3D" id="3.90.1150.10">
    <property type="entry name" value="Aspartate Aminotransferase, domain 1"/>
    <property type="match status" value="1"/>
</dbReference>
<dbReference type="Pfam" id="PF00155">
    <property type="entry name" value="Aminotran_1_2"/>
    <property type="match status" value="1"/>
</dbReference>
<reference evidence="2" key="1">
    <citation type="submission" date="2021-01" db="EMBL/GenBank/DDBJ databases">
        <authorList>
            <person name="Corre E."/>
            <person name="Pelletier E."/>
            <person name="Niang G."/>
            <person name="Scheremetjew M."/>
            <person name="Finn R."/>
            <person name="Kale V."/>
            <person name="Holt S."/>
            <person name="Cochrane G."/>
            <person name="Meng A."/>
            <person name="Brown T."/>
            <person name="Cohen L."/>
        </authorList>
    </citation>
    <scope>NUCLEOTIDE SEQUENCE</scope>
    <source>
        <strain evidence="2">GSBS06</strain>
    </source>
</reference>
<proteinExistence type="predicted"/>
<dbReference type="GO" id="GO:0047536">
    <property type="term" value="F:2-aminoadipate transaminase activity"/>
    <property type="evidence" value="ECO:0007669"/>
    <property type="project" value="TreeGrafter"/>
</dbReference>
<sequence>MGEYGQYNIPTVDECVNFKIGQPAPSMLPLAKIRQAANSKFQEEDPLFLQYGHIYGFPKFRQSVAKFLTTRYGHQVDPERLLATNGNTGGLSMICSLFCKAGDIVYCGEPTYFLAKRIFEDFNLDYRQIPMDKDGLDVDLLEKQLEQGPVPVMMYVVTTAHNPTGRTLTAERRQKLADLSAKYGFILVADEVYQLLTFPGIEPPPPMFTYDKAGTILALGSFSKILAPSLRVGWIQGSPEMLKKIADCGQLDSSGGINPICYGIVQKCIDEGLLDEHLDETRKTLATRYETLAAALKKYLPAGCTFEEPQGGYFVLVSLPEGQSAADLLKIALTKKVAFLPGGGFAKTMGHCLRLSFSMYDADDIDVGVQRLAEAIKEYQAGL</sequence>
<dbReference type="InterPro" id="IPR015424">
    <property type="entry name" value="PyrdxlP-dep_Trfase"/>
</dbReference>
<name>A0A7S3V1H2_9STRA</name>
<feature type="domain" description="Aminotransferase class I/classII large" evidence="1">
    <location>
        <begin position="14"/>
        <end position="372"/>
    </location>
</feature>
<dbReference type="PANTHER" id="PTHR42858">
    <property type="entry name" value="AMINOTRANSFERASE"/>
    <property type="match status" value="1"/>
</dbReference>
<dbReference type="SUPFAM" id="SSF53383">
    <property type="entry name" value="PLP-dependent transferases"/>
    <property type="match status" value="1"/>
</dbReference>